<dbReference type="RefSeq" id="WP_045673317.1">
    <property type="nucleotide sequence ID" value="NZ_CP011058.1"/>
</dbReference>
<dbReference type="GO" id="GO:0000166">
    <property type="term" value="F:nucleotide binding"/>
    <property type="evidence" value="ECO:0007669"/>
    <property type="project" value="InterPro"/>
</dbReference>
<feature type="domain" description="Gfo/Idh/MocA-like oxidoreductase N-terminal" evidence="1">
    <location>
        <begin position="15"/>
        <end position="118"/>
    </location>
</feature>
<evidence type="ECO:0000313" key="3">
    <source>
        <dbReference type="EMBL" id="AJY77744.1"/>
    </source>
</evidence>
<dbReference type="InterPro" id="IPR051450">
    <property type="entry name" value="Gfo/Idh/MocA_Oxidoreductases"/>
</dbReference>
<dbReference type="PANTHER" id="PTHR43377">
    <property type="entry name" value="BILIVERDIN REDUCTASE A"/>
    <property type="match status" value="1"/>
</dbReference>
<evidence type="ECO:0000259" key="2">
    <source>
        <dbReference type="Pfam" id="PF22725"/>
    </source>
</evidence>
<name>A0A0D5NR03_9BACL</name>
<accession>A0A0D5NR03</accession>
<dbReference type="EMBL" id="CP011058">
    <property type="protein sequence ID" value="AJY77744.1"/>
    <property type="molecule type" value="Genomic_DNA"/>
</dbReference>
<dbReference type="OrthoDB" id="9815825at2"/>
<keyword evidence="4" id="KW-1185">Reference proteome</keyword>
<dbReference type="Gene3D" id="3.30.360.10">
    <property type="entry name" value="Dihydrodipicolinate Reductase, domain 2"/>
    <property type="match status" value="1"/>
</dbReference>
<reference evidence="4" key="2">
    <citation type="submission" date="2015-03" db="EMBL/GenBank/DDBJ databases">
        <title>Genome sequence of Paenibacillus beijingensis strain DSM 24997T.</title>
        <authorList>
            <person name="Kwak Y."/>
            <person name="Shin J.-H."/>
        </authorList>
    </citation>
    <scope>NUCLEOTIDE SEQUENCE [LARGE SCALE GENOMIC DNA]</scope>
    <source>
        <strain evidence="4">DSM 24997</strain>
    </source>
</reference>
<dbReference type="Pfam" id="PF22725">
    <property type="entry name" value="GFO_IDH_MocA_C3"/>
    <property type="match status" value="1"/>
</dbReference>
<dbReference type="PANTHER" id="PTHR43377:SF1">
    <property type="entry name" value="BILIVERDIN REDUCTASE A"/>
    <property type="match status" value="1"/>
</dbReference>
<organism evidence="3 4">
    <name type="scientific">Paenibacillus beijingensis</name>
    <dbReference type="NCBI Taxonomy" id="1126833"/>
    <lineage>
        <taxon>Bacteria</taxon>
        <taxon>Bacillati</taxon>
        <taxon>Bacillota</taxon>
        <taxon>Bacilli</taxon>
        <taxon>Bacillales</taxon>
        <taxon>Paenibacillaceae</taxon>
        <taxon>Paenibacillus</taxon>
    </lineage>
</organism>
<evidence type="ECO:0000259" key="1">
    <source>
        <dbReference type="Pfam" id="PF01408"/>
    </source>
</evidence>
<proteinExistence type="predicted"/>
<dbReference type="Proteomes" id="UP000032633">
    <property type="component" value="Chromosome"/>
</dbReference>
<feature type="domain" description="GFO/IDH/MocA-like oxidoreductase" evidence="2">
    <location>
        <begin position="130"/>
        <end position="249"/>
    </location>
</feature>
<dbReference type="SUPFAM" id="SSF55347">
    <property type="entry name" value="Glyceraldehyde-3-phosphate dehydrogenase-like, C-terminal domain"/>
    <property type="match status" value="1"/>
</dbReference>
<dbReference type="Pfam" id="PF01408">
    <property type="entry name" value="GFO_IDH_MocA"/>
    <property type="match status" value="1"/>
</dbReference>
<dbReference type="AlphaFoldDB" id="A0A0D5NR03"/>
<gene>
    <name evidence="3" type="ORF">VN24_14575</name>
</gene>
<sequence>MKIGVISLAHMHAVGYMSAINQLEGVELTGIWHDDAEAGGRIAERFGTTFYADFNELIGSGIDAVIVTSENVNHVRHVVAAAEAGKHVLCEKPLATKIEDAQAMIDICRANGVLLQTAFPVRFQTSVKRGKQLLESGKYGNIIAIKGTNRGRIPGGWFLDRNLSGGGAVIDHTVHVVDVMRWYMGAEVTKVYAESASRFSNGLIDDCGMLTMSFDNGVFASLDCSWSRNKKFPTWGDVTLEIVCENGTLSIDAFNQKLNRYSDETGLEWDFWGDDMDLELIRDFVRSIREGKREASVTGEDGLRAVEVALAAYESSESHAVVTLR</sequence>
<dbReference type="InterPro" id="IPR000683">
    <property type="entry name" value="Gfo/Idh/MocA-like_OxRdtase_N"/>
</dbReference>
<dbReference type="Gene3D" id="3.40.50.720">
    <property type="entry name" value="NAD(P)-binding Rossmann-like Domain"/>
    <property type="match status" value="1"/>
</dbReference>
<protein>
    <submittedName>
        <fullName evidence="3">Dehydrogenase</fullName>
    </submittedName>
</protein>
<reference evidence="3 4" key="1">
    <citation type="journal article" date="2015" name="J. Biotechnol.">
        <title>Complete genome sequence of Paenibacillus beijingensis 7188(T) (=DSM 24997(T)), a novel rhizobacterium from jujube garden soil.</title>
        <authorList>
            <person name="Kwak Y."/>
            <person name="Shin J.H."/>
        </authorList>
    </citation>
    <scope>NUCLEOTIDE SEQUENCE [LARGE SCALE GENOMIC DNA]</scope>
    <source>
        <strain evidence="3 4">DSM 24997</strain>
    </source>
</reference>
<dbReference type="InterPro" id="IPR055170">
    <property type="entry name" value="GFO_IDH_MocA-like_dom"/>
</dbReference>
<dbReference type="KEGG" id="pbj:VN24_14575"/>
<evidence type="ECO:0000313" key="4">
    <source>
        <dbReference type="Proteomes" id="UP000032633"/>
    </source>
</evidence>
<dbReference type="STRING" id="1126833.VN24_14575"/>
<dbReference type="InterPro" id="IPR036291">
    <property type="entry name" value="NAD(P)-bd_dom_sf"/>
</dbReference>
<dbReference type="PATRIC" id="fig|1126833.4.peg.3184"/>
<dbReference type="SUPFAM" id="SSF51735">
    <property type="entry name" value="NAD(P)-binding Rossmann-fold domains"/>
    <property type="match status" value="1"/>
</dbReference>
<dbReference type="HOGENOM" id="CLU_023194_1_2_9"/>